<evidence type="ECO:0000256" key="4">
    <source>
        <dbReference type="PIRSR" id="PIRSR619791-2"/>
    </source>
</evidence>
<keyword evidence="5" id="KW-0575">Peroxidase</keyword>
<dbReference type="PROSITE" id="PS50292">
    <property type="entry name" value="PEROXIDASE_3"/>
    <property type="match status" value="1"/>
</dbReference>
<dbReference type="GO" id="GO:0140825">
    <property type="term" value="F:lactoperoxidase activity"/>
    <property type="evidence" value="ECO:0007669"/>
    <property type="project" value="UniProtKB-EC"/>
</dbReference>
<dbReference type="PRINTS" id="PR00457">
    <property type="entry name" value="ANPEROXIDASE"/>
</dbReference>
<dbReference type="GO" id="GO:0046872">
    <property type="term" value="F:metal ion binding"/>
    <property type="evidence" value="ECO:0007669"/>
    <property type="project" value="UniProtKB-KW"/>
</dbReference>
<dbReference type="Proteomes" id="UP000276133">
    <property type="component" value="Unassembled WGS sequence"/>
</dbReference>
<keyword evidence="6" id="KW-1185">Reference proteome</keyword>
<keyword evidence="5" id="KW-0560">Oxidoreductase</keyword>
<dbReference type="InterPro" id="IPR010255">
    <property type="entry name" value="Haem_peroxidase_sf"/>
</dbReference>
<dbReference type="InterPro" id="IPR019791">
    <property type="entry name" value="Haem_peroxidase_animal"/>
</dbReference>
<organism evidence="5 6">
    <name type="scientific">Brachionus plicatilis</name>
    <name type="common">Marine rotifer</name>
    <name type="synonym">Brachionus muelleri</name>
    <dbReference type="NCBI Taxonomy" id="10195"/>
    <lineage>
        <taxon>Eukaryota</taxon>
        <taxon>Metazoa</taxon>
        <taxon>Spiralia</taxon>
        <taxon>Gnathifera</taxon>
        <taxon>Rotifera</taxon>
        <taxon>Eurotatoria</taxon>
        <taxon>Monogononta</taxon>
        <taxon>Pseudotrocha</taxon>
        <taxon>Ploima</taxon>
        <taxon>Brachionidae</taxon>
        <taxon>Brachionus</taxon>
    </lineage>
</organism>
<dbReference type="PANTHER" id="PTHR11475:SF4">
    <property type="entry name" value="CHORION PEROXIDASE"/>
    <property type="match status" value="1"/>
</dbReference>
<dbReference type="GO" id="GO:0020037">
    <property type="term" value="F:heme binding"/>
    <property type="evidence" value="ECO:0007669"/>
    <property type="project" value="InterPro"/>
</dbReference>
<name>A0A3M7P629_BRAPC</name>
<keyword evidence="3" id="KW-0325">Glycoprotein</keyword>
<protein>
    <submittedName>
        <fullName evidence="5">Chorion peroxidase</fullName>
        <ecNumber evidence="5">1.11.1.7</ecNumber>
    </submittedName>
</protein>
<dbReference type="Pfam" id="PF03098">
    <property type="entry name" value="An_peroxidase"/>
    <property type="match status" value="1"/>
</dbReference>
<dbReference type="GO" id="GO:0006979">
    <property type="term" value="P:response to oxidative stress"/>
    <property type="evidence" value="ECO:0007669"/>
    <property type="project" value="InterPro"/>
</dbReference>
<dbReference type="AlphaFoldDB" id="A0A3M7P629"/>
<dbReference type="InterPro" id="IPR037120">
    <property type="entry name" value="Haem_peroxidase_sf_animal"/>
</dbReference>
<accession>A0A3M7P629</accession>
<dbReference type="PANTHER" id="PTHR11475">
    <property type="entry name" value="OXIDASE/PEROXIDASE"/>
    <property type="match status" value="1"/>
</dbReference>
<dbReference type="EMBL" id="REGN01013015">
    <property type="protein sequence ID" value="RMZ94483.1"/>
    <property type="molecule type" value="Genomic_DNA"/>
</dbReference>
<keyword evidence="2" id="KW-0964">Secreted</keyword>
<dbReference type="GO" id="GO:0005576">
    <property type="term" value="C:extracellular region"/>
    <property type="evidence" value="ECO:0007669"/>
    <property type="project" value="UniProtKB-SubCell"/>
</dbReference>
<evidence type="ECO:0000256" key="3">
    <source>
        <dbReference type="ARBA" id="ARBA00023180"/>
    </source>
</evidence>
<comment type="subcellular location">
    <subcellularLocation>
        <location evidence="1">Secreted</location>
    </subcellularLocation>
</comment>
<evidence type="ECO:0000256" key="2">
    <source>
        <dbReference type="ARBA" id="ARBA00022525"/>
    </source>
</evidence>
<dbReference type="Gene3D" id="1.10.640.10">
    <property type="entry name" value="Haem peroxidase domain superfamily, animal type"/>
    <property type="match status" value="1"/>
</dbReference>
<sequence>MLLSVHGLWLREHNRVARKLAYINPKWDDETLYQEARRITIAQYQHIIVHEFVPVLIGEKLSRDFELLPLKDGYATDYEKKVQANTINEFAAAAIRIAHTLVVDEHKRADKYHRLYDLRNISDYQFNTVKYAIDAPLEDILYGSLNEATYIKACQMNKEMNNFLFEGIFSNENTKRWALFTRNMARGRDHGFPGYNYYREKCGLNRARHFEDLRSNIPDFLIERLKKLYGHVDDIDLYAGLISEEPLKGAAAGFTS</sequence>
<keyword evidence="4" id="KW-0349">Heme</keyword>
<dbReference type="STRING" id="10195.A0A3M7P629"/>
<comment type="caution">
    <text evidence="5">The sequence shown here is derived from an EMBL/GenBank/DDBJ whole genome shotgun (WGS) entry which is preliminary data.</text>
</comment>
<keyword evidence="4" id="KW-0479">Metal-binding</keyword>
<keyword evidence="4" id="KW-0408">Iron</keyword>
<feature type="non-terminal residue" evidence="5">
    <location>
        <position position="256"/>
    </location>
</feature>
<dbReference type="SUPFAM" id="SSF48113">
    <property type="entry name" value="Heme-dependent peroxidases"/>
    <property type="match status" value="1"/>
</dbReference>
<dbReference type="OrthoDB" id="823504at2759"/>
<gene>
    <name evidence="5" type="ORF">BpHYR1_030471</name>
</gene>
<evidence type="ECO:0000313" key="6">
    <source>
        <dbReference type="Proteomes" id="UP000276133"/>
    </source>
</evidence>
<reference evidence="5 6" key="1">
    <citation type="journal article" date="2018" name="Sci. Rep.">
        <title>Genomic signatures of local adaptation to the degree of environmental predictability in rotifers.</title>
        <authorList>
            <person name="Franch-Gras L."/>
            <person name="Hahn C."/>
            <person name="Garcia-Roger E.M."/>
            <person name="Carmona M.J."/>
            <person name="Serra M."/>
            <person name="Gomez A."/>
        </authorList>
    </citation>
    <scope>NUCLEOTIDE SEQUENCE [LARGE SCALE GENOMIC DNA]</scope>
    <source>
        <strain evidence="5">HYR1</strain>
    </source>
</reference>
<dbReference type="EC" id="1.11.1.7" evidence="5"/>
<evidence type="ECO:0000256" key="1">
    <source>
        <dbReference type="ARBA" id="ARBA00004613"/>
    </source>
</evidence>
<proteinExistence type="predicted"/>
<feature type="binding site" description="axial binding residue" evidence="4">
    <location>
        <position position="99"/>
    </location>
    <ligand>
        <name>heme b</name>
        <dbReference type="ChEBI" id="CHEBI:60344"/>
    </ligand>
    <ligandPart>
        <name>Fe</name>
        <dbReference type="ChEBI" id="CHEBI:18248"/>
    </ligandPart>
</feature>
<evidence type="ECO:0000313" key="5">
    <source>
        <dbReference type="EMBL" id="RMZ94483.1"/>
    </source>
</evidence>